<dbReference type="Gene3D" id="3.30.70.920">
    <property type="match status" value="1"/>
</dbReference>
<reference evidence="1" key="1">
    <citation type="journal article" date="2020" name="mSystems">
        <title>Genome- and Community-Level Interaction Insights into Carbon Utilization and Element Cycling Functions of Hydrothermarchaeota in Hydrothermal Sediment.</title>
        <authorList>
            <person name="Zhou Z."/>
            <person name="Liu Y."/>
            <person name="Xu W."/>
            <person name="Pan J."/>
            <person name="Luo Z.H."/>
            <person name="Li M."/>
        </authorList>
    </citation>
    <scope>NUCLEOTIDE SEQUENCE [LARGE SCALE GENOMIC DNA]</scope>
    <source>
        <strain evidence="1">HyVt-76</strain>
    </source>
</reference>
<organism evidence="1">
    <name type="scientific">Caldithrix abyssi</name>
    <dbReference type="NCBI Taxonomy" id="187145"/>
    <lineage>
        <taxon>Bacteria</taxon>
        <taxon>Pseudomonadati</taxon>
        <taxon>Calditrichota</taxon>
        <taxon>Calditrichia</taxon>
        <taxon>Calditrichales</taxon>
        <taxon>Calditrichaceae</taxon>
        <taxon>Caldithrix</taxon>
    </lineage>
</organism>
<accession>A0A7V5LIY2</accession>
<sequence>MAIAGVAILAKKEEIQNVYQRLEQIPEITTYGIHQEQYIVAVVETSPQQDLEKFLKKIQDNDPGILGIFPAYANFEDEVLGESLDELV</sequence>
<protein>
    <submittedName>
        <fullName evidence="1">Uncharacterized protein</fullName>
    </submittedName>
</protein>
<evidence type="ECO:0000313" key="1">
    <source>
        <dbReference type="EMBL" id="HHE55553.1"/>
    </source>
</evidence>
<comment type="caution">
    <text evidence="1">The sequence shown here is derived from an EMBL/GenBank/DDBJ whole genome shotgun (WGS) entry which is preliminary data.</text>
</comment>
<name>A0A7V5LIY2_CALAY</name>
<dbReference type="EMBL" id="DRTD01000531">
    <property type="protein sequence ID" value="HHE55553.1"/>
    <property type="molecule type" value="Genomic_DNA"/>
</dbReference>
<gene>
    <name evidence="1" type="ORF">ENL21_07205</name>
</gene>
<dbReference type="AlphaFoldDB" id="A0A7V5LIY2"/>
<dbReference type="InterPro" id="IPR005623">
    <property type="entry name" value="Chaperone_NapD_NO3_reduct"/>
</dbReference>
<dbReference type="Proteomes" id="UP000886111">
    <property type="component" value="Unassembled WGS sequence"/>
</dbReference>
<proteinExistence type="predicted"/>
<dbReference type="Pfam" id="PF03927">
    <property type="entry name" value="NapD"/>
    <property type="match status" value="1"/>
</dbReference>